<dbReference type="EMBL" id="AVOT02041534">
    <property type="protein sequence ID" value="MBW0536888.1"/>
    <property type="molecule type" value="Genomic_DNA"/>
</dbReference>
<dbReference type="AlphaFoldDB" id="A0A9Q3ICY0"/>
<proteinExistence type="predicted"/>
<organism evidence="1 2">
    <name type="scientific">Austropuccinia psidii MF-1</name>
    <dbReference type="NCBI Taxonomy" id="1389203"/>
    <lineage>
        <taxon>Eukaryota</taxon>
        <taxon>Fungi</taxon>
        <taxon>Dikarya</taxon>
        <taxon>Basidiomycota</taxon>
        <taxon>Pucciniomycotina</taxon>
        <taxon>Pucciniomycetes</taxon>
        <taxon>Pucciniales</taxon>
        <taxon>Sphaerophragmiaceae</taxon>
        <taxon>Austropuccinia</taxon>
    </lineage>
</organism>
<protein>
    <submittedName>
        <fullName evidence="1">Uncharacterized protein</fullName>
    </submittedName>
</protein>
<evidence type="ECO:0000313" key="2">
    <source>
        <dbReference type="Proteomes" id="UP000765509"/>
    </source>
</evidence>
<gene>
    <name evidence="1" type="ORF">O181_076603</name>
</gene>
<accession>A0A9Q3ICY0</accession>
<reference evidence="1" key="1">
    <citation type="submission" date="2021-03" db="EMBL/GenBank/DDBJ databases">
        <title>Draft genome sequence of rust myrtle Austropuccinia psidii MF-1, a brazilian biotype.</title>
        <authorList>
            <person name="Quecine M.C."/>
            <person name="Pachon D.M.R."/>
            <person name="Bonatelli M.L."/>
            <person name="Correr F.H."/>
            <person name="Franceschini L.M."/>
            <person name="Leite T.F."/>
            <person name="Margarido G.R.A."/>
            <person name="Almeida C.A."/>
            <person name="Ferrarezi J.A."/>
            <person name="Labate C.A."/>
        </authorList>
    </citation>
    <scope>NUCLEOTIDE SEQUENCE</scope>
    <source>
        <strain evidence="1">MF-1</strain>
    </source>
</reference>
<dbReference type="Proteomes" id="UP000765509">
    <property type="component" value="Unassembled WGS sequence"/>
</dbReference>
<comment type="caution">
    <text evidence="1">The sequence shown here is derived from an EMBL/GenBank/DDBJ whole genome shotgun (WGS) entry which is preliminary data.</text>
</comment>
<sequence length="117" mass="13672">MLGRVWNPKLPVDNLKKDLVYIHTTKSSYKLLLDKLRHHANKIITDAFEHSEKRWDKIHKTPKFEVGYLILVSTMNINSTKGPKKLKDLFAGTFIIQALHWKNESKVEFSGELENKQ</sequence>
<evidence type="ECO:0000313" key="1">
    <source>
        <dbReference type="EMBL" id="MBW0536888.1"/>
    </source>
</evidence>
<keyword evidence="2" id="KW-1185">Reference proteome</keyword>
<name>A0A9Q3ICY0_9BASI</name>
<dbReference type="OrthoDB" id="5592268at2759"/>